<protein>
    <recommendedName>
        <fullName evidence="1">YcgL domain-containing protein</fullName>
    </recommendedName>
</protein>
<keyword evidence="3" id="KW-1185">Reference proteome</keyword>
<name>A0A432VSG9_9GAMM</name>
<evidence type="ECO:0000259" key="1">
    <source>
        <dbReference type="PROSITE" id="PS51648"/>
    </source>
</evidence>
<comment type="caution">
    <text evidence="2">The sequence shown here is derived from an EMBL/GenBank/DDBJ whole genome shotgun (WGS) entry which is preliminary data.</text>
</comment>
<evidence type="ECO:0000313" key="2">
    <source>
        <dbReference type="EMBL" id="RUO19317.1"/>
    </source>
</evidence>
<dbReference type="Proteomes" id="UP000288395">
    <property type="component" value="Unassembled WGS sequence"/>
</dbReference>
<dbReference type="InterPro" id="IPR038068">
    <property type="entry name" value="YcgL-like_sf"/>
</dbReference>
<dbReference type="EMBL" id="PIPJ01000008">
    <property type="protein sequence ID" value="RUO19317.1"/>
    <property type="molecule type" value="Genomic_DNA"/>
</dbReference>
<dbReference type="PANTHER" id="PTHR38109">
    <property type="entry name" value="PROTEIN YCGL"/>
    <property type="match status" value="1"/>
</dbReference>
<dbReference type="InterPro" id="IPR027354">
    <property type="entry name" value="YcgL_dom"/>
</dbReference>
<proteinExistence type="predicted"/>
<dbReference type="PANTHER" id="PTHR38109:SF1">
    <property type="entry name" value="PROTEIN YCGL"/>
    <property type="match status" value="1"/>
</dbReference>
<dbReference type="OrthoDB" id="7062382at2"/>
<sequence>MLVRILRSPKKADTYLFIPLETEITELPEPLQGLFMPEQLVTKLSITPEKQLARISGVKLLEHLQTEGYYLQVPPPVVSMLKQPEM</sequence>
<feature type="domain" description="YcgL" evidence="1">
    <location>
        <begin position="1"/>
        <end position="85"/>
    </location>
</feature>
<dbReference type="AlphaFoldDB" id="A0A432VSG9"/>
<dbReference type="SUPFAM" id="SSF160191">
    <property type="entry name" value="YcgL-like"/>
    <property type="match status" value="1"/>
</dbReference>
<dbReference type="PROSITE" id="PS51648">
    <property type="entry name" value="YCGL"/>
    <property type="match status" value="1"/>
</dbReference>
<dbReference type="RefSeq" id="WP_126767931.1">
    <property type="nucleotide sequence ID" value="NZ_PIPJ01000008.1"/>
</dbReference>
<accession>A0A432VSG9</accession>
<gene>
    <name evidence="2" type="ORF">CWE08_10100</name>
</gene>
<dbReference type="Pfam" id="PF05166">
    <property type="entry name" value="YcgL"/>
    <property type="match status" value="1"/>
</dbReference>
<dbReference type="Gene3D" id="3.10.510.20">
    <property type="entry name" value="YcgL domain"/>
    <property type="match status" value="1"/>
</dbReference>
<evidence type="ECO:0000313" key="3">
    <source>
        <dbReference type="Proteomes" id="UP000288395"/>
    </source>
</evidence>
<organism evidence="2 3">
    <name type="scientific">Aliidiomarina iranensis</name>
    <dbReference type="NCBI Taxonomy" id="1434071"/>
    <lineage>
        <taxon>Bacteria</taxon>
        <taxon>Pseudomonadati</taxon>
        <taxon>Pseudomonadota</taxon>
        <taxon>Gammaproteobacteria</taxon>
        <taxon>Alteromonadales</taxon>
        <taxon>Idiomarinaceae</taxon>
        <taxon>Aliidiomarina</taxon>
    </lineage>
</organism>
<reference evidence="3" key="1">
    <citation type="journal article" date="2018" name="Front. Microbiol.">
        <title>Genome-Based Analysis Reveals the Taxonomy and Diversity of the Family Idiomarinaceae.</title>
        <authorList>
            <person name="Liu Y."/>
            <person name="Lai Q."/>
            <person name="Shao Z."/>
        </authorList>
    </citation>
    <scope>NUCLEOTIDE SEQUENCE [LARGE SCALE GENOMIC DNA]</scope>
    <source>
        <strain evidence="3">GBPy7</strain>
    </source>
</reference>